<protein>
    <recommendedName>
        <fullName evidence="1">Response regulatory domain-containing protein</fullName>
    </recommendedName>
</protein>
<reference evidence="2" key="1">
    <citation type="journal article" date="2014" name="Front. Microbiol.">
        <title>High frequency of phylogenetically diverse reductive dehalogenase-homologous genes in deep subseafloor sedimentary metagenomes.</title>
        <authorList>
            <person name="Kawai M."/>
            <person name="Futagami T."/>
            <person name="Toyoda A."/>
            <person name="Takaki Y."/>
            <person name="Nishi S."/>
            <person name="Hori S."/>
            <person name="Arai W."/>
            <person name="Tsubouchi T."/>
            <person name="Morono Y."/>
            <person name="Uchiyama I."/>
            <person name="Ito T."/>
            <person name="Fujiyama A."/>
            <person name="Inagaki F."/>
            <person name="Takami H."/>
        </authorList>
    </citation>
    <scope>NUCLEOTIDE SEQUENCE</scope>
    <source>
        <strain evidence="2">Expedition CK06-06</strain>
    </source>
</reference>
<name>X0SML9_9ZZZZ</name>
<comment type="caution">
    <text evidence="2">The sequence shown here is derived from an EMBL/GenBank/DDBJ whole genome shotgun (WGS) entry which is preliminary data.</text>
</comment>
<feature type="non-terminal residue" evidence="2">
    <location>
        <position position="31"/>
    </location>
</feature>
<gene>
    <name evidence="2" type="ORF">S01H1_09209</name>
</gene>
<accession>X0SML9</accession>
<dbReference type="EMBL" id="BARS01004702">
    <property type="protein sequence ID" value="GAF82318.1"/>
    <property type="molecule type" value="Genomic_DNA"/>
</dbReference>
<feature type="domain" description="Response regulatory" evidence="1">
    <location>
        <begin position="6"/>
        <end position="31"/>
    </location>
</feature>
<dbReference type="PROSITE" id="PS50110">
    <property type="entry name" value="RESPONSE_REGULATORY"/>
    <property type="match status" value="1"/>
</dbReference>
<evidence type="ECO:0000313" key="2">
    <source>
        <dbReference type="EMBL" id="GAF82318.1"/>
    </source>
</evidence>
<proteinExistence type="predicted"/>
<sequence>MSEPITVMIVDDHEMVRKGARGYLDAQSDIT</sequence>
<organism evidence="2">
    <name type="scientific">marine sediment metagenome</name>
    <dbReference type="NCBI Taxonomy" id="412755"/>
    <lineage>
        <taxon>unclassified sequences</taxon>
        <taxon>metagenomes</taxon>
        <taxon>ecological metagenomes</taxon>
    </lineage>
</organism>
<dbReference type="AlphaFoldDB" id="X0SML9"/>
<evidence type="ECO:0000259" key="1">
    <source>
        <dbReference type="PROSITE" id="PS50110"/>
    </source>
</evidence>
<dbReference type="InterPro" id="IPR001789">
    <property type="entry name" value="Sig_transdc_resp-reg_receiver"/>
</dbReference>
<dbReference type="GO" id="GO:0000160">
    <property type="term" value="P:phosphorelay signal transduction system"/>
    <property type="evidence" value="ECO:0007669"/>
    <property type="project" value="InterPro"/>
</dbReference>